<sequence>MRRRPSGSGEDEDGSKSATPSMPEKREKSMEMTPTKDTSRAGKQSLKPPDHRTSRESRRSTTQEQRAPWPQSVVSSASVEKTSLGGQLQSKEAPDGAAEQHRHNRGRMLSPWRCSFLTLATSACSILLLLAIVHSFLTRQLDPKGCAMSYMRPAFAHLSDFDTEHTRFASKYSLYLYREGGVDEDTRVKGVPVLFIPGNAGSYKQMRPIAAEAAHYFHDVLREDSAAMVGGKRPLDFFTVDFNEELTAFHGQTLLDQADYLNEAIAYILALYHTPQRSLRDSGLPDPKSVIILGHSMGGVVARAMLRMPNFQEKSINTIVTLSAPHARPPVSFDAEMVATYNDLNTFWRESYSVASSDGNPLADVTLVSVAGGGLDTMIPSEYSSLTSLVPDTHGFTVFTSSIPNVWTGMDHLAIMWCDQFRKALVRAIFDVVDARRSSQTRVQPQRIAALRRRLLTGMESVVEKAALEQEPTTFLSLEHSFTTMMSHGERLSLRSIGSSGKTKAHVMPVPSQPASEGGKFTLLTDQKLDAGDDDGSIAVFLCSVSPPPSGASVLSYQMNIDIASASTSGSTRLACKNAAVDVSLLPASTNESVNAFDQAQPFSYLQYEVSDIADNQFIAVIEKTSEPADGWLMAEFSTAKDSSILVSRGHHQLIMSGLRRKLPFTRPMMMELKIPEVHSTLFAYRLSIDRHPCEGGASESFAPLLRQYIQEPYESKYFVNTRGGNINVHGISPYMPPPLSGGGASEGLSLQLWTDPTCNSTVKVTLSVDMLGSAGKLVMRYRTVFAAFPVLVVAIVLRKQFKVYDTTGVFMSFSQSMDHCLRTSLPTIFTALTFLCVALSKATRGPWSRHWLSASTGTTDQSIDFTMNDLLLGTSDPFFWFLVPLFGLISVGICIVVNYVALILTNMLEIAYTRLRACISRTDDSRRLASSFTNSTTQQRLYTTGVLLLLVATVIPYQFAYLVLCLVQIATCIRALRTTRDAASGQNYNLCNYTHATLLLMLWILPLNLPVLTVWMHNLSVHWLTSFSTHHNLLCILPIIMLVETQSMGNMVPRVTSRIRFLTNTLMFALALYAAIYGVTYAYRLHYLVNALCAWLFFIHLSSSNGSLSLARLSQHIPGVGSHTTKKRP</sequence>
<dbReference type="Proteomes" id="UP001281147">
    <property type="component" value="Unassembled WGS sequence"/>
</dbReference>
<protein>
    <submittedName>
        <fullName evidence="1">GPI inositol deacylase</fullName>
    </submittedName>
</protein>
<evidence type="ECO:0000313" key="1">
    <source>
        <dbReference type="EMBL" id="KAK3715755.1"/>
    </source>
</evidence>
<name>A0ACC3NEY8_9PEZI</name>
<comment type="caution">
    <text evidence="1">The sequence shown here is derived from an EMBL/GenBank/DDBJ whole genome shotgun (WGS) entry which is preliminary data.</text>
</comment>
<dbReference type="EMBL" id="JAUTXU010000047">
    <property type="protein sequence ID" value="KAK3715755.1"/>
    <property type="molecule type" value="Genomic_DNA"/>
</dbReference>
<reference evidence="1" key="1">
    <citation type="submission" date="2023-07" db="EMBL/GenBank/DDBJ databases">
        <title>Black Yeasts Isolated from many extreme environments.</title>
        <authorList>
            <person name="Coleine C."/>
            <person name="Stajich J.E."/>
            <person name="Selbmann L."/>
        </authorList>
    </citation>
    <scope>NUCLEOTIDE SEQUENCE</scope>
    <source>
        <strain evidence="1">CCFEE 5714</strain>
    </source>
</reference>
<proteinExistence type="predicted"/>
<accession>A0ACC3NEY8</accession>
<evidence type="ECO:0000313" key="2">
    <source>
        <dbReference type="Proteomes" id="UP001281147"/>
    </source>
</evidence>
<gene>
    <name evidence="1" type="primary">BST1_1</name>
    <name evidence="1" type="ORF">LTR37_006980</name>
</gene>
<organism evidence="1 2">
    <name type="scientific">Vermiconidia calcicola</name>
    <dbReference type="NCBI Taxonomy" id="1690605"/>
    <lineage>
        <taxon>Eukaryota</taxon>
        <taxon>Fungi</taxon>
        <taxon>Dikarya</taxon>
        <taxon>Ascomycota</taxon>
        <taxon>Pezizomycotina</taxon>
        <taxon>Dothideomycetes</taxon>
        <taxon>Dothideomycetidae</taxon>
        <taxon>Mycosphaerellales</taxon>
        <taxon>Extremaceae</taxon>
        <taxon>Vermiconidia</taxon>
    </lineage>
</organism>
<keyword evidence="2" id="KW-1185">Reference proteome</keyword>